<comment type="caution">
    <text evidence="6">The sequence shown here is derived from an EMBL/GenBank/DDBJ whole genome shotgun (WGS) entry which is preliminary data.</text>
</comment>
<dbReference type="GO" id="GO:0030488">
    <property type="term" value="P:tRNA methylation"/>
    <property type="evidence" value="ECO:0007669"/>
    <property type="project" value="TreeGrafter"/>
</dbReference>
<evidence type="ECO:0000256" key="1">
    <source>
        <dbReference type="ARBA" id="ARBA00022603"/>
    </source>
</evidence>
<dbReference type="AlphaFoldDB" id="A0A8J8CBQ0"/>
<dbReference type="PRINTS" id="PR00508">
    <property type="entry name" value="S21N4MTFRASE"/>
</dbReference>
<keyword evidence="2" id="KW-0808">Transferase</keyword>
<keyword evidence="1 4" id="KW-0489">Methyltransferase</keyword>
<protein>
    <recommendedName>
        <fullName evidence="4">Type II methyltransferase</fullName>
        <ecNumber evidence="4">2.1.1.113</ecNumber>
    </recommendedName>
    <alternativeName>
        <fullName evidence="4">N-4 cytosine-specific methyltransferase</fullName>
    </alternativeName>
</protein>
<dbReference type="InterPro" id="IPR002941">
    <property type="entry name" value="DNA_methylase_N4/N6"/>
</dbReference>
<dbReference type="GO" id="GO:0015667">
    <property type="term" value="F:site-specific DNA-methyltransferase (cytosine-N4-specific) activity"/>
    <property type="evidence" value="ECO:0007669"/>
    <property type="project" value="UniProtKB-EC"/>
</dbReference>
<accession>A0A8J8CBQ0</accession>
<feature type="domain" description="DNA methylase N-4/N-6" evidence="5">
    <location>
        <begin position="158"/>
        <end position="281"/>
    </location>
</feature>
<keyword evidence="3 4" id="KW-0949">S-adenosyl-L-methionine</keyword>
<evidence type="ECO:0000259" key="5">
    <source>
        <dbReference type="Pfam" id="PF01555"/>
    </source>
</evidence>
<dbReference type="EC" id="2.1.1.113" evidence="4"/>
<organism evidence="6 8">
    <name type="scientific">Candidatus Sysuiplasma superficiale</name>
    <dbReference type="NCBI Taxonomy" id="2823368"/>
    <lineage>
        <taxon>Archaea</taxon>
        <taxon>Methanobacteriati</taxon>
        <taxon>Thermoplasmatota</taxon>
        <taxon>Thermoplasmata</taxon>
        <taxon>Candidatus Sysuiplasmatales</taxon>
        <taxon>Candidatus Sysuiplasmataceae</taxon>
        <taxon>Candidatus Sysuiplasma</taxon>
    </lineage>
</organism>
<dbReference type="PANTHER" id="PTHR14911:SF13">
    <property type="entry name" value="TRNA (GUANINE(6)-N2)-METHYLTRANSFERASE THUMP3"/>
    <property type="match status" value="1"/>
</dbReference>
<dbReference type="GO" id="GO:0008170">
    <property type="term" value="F:N-methyltransferase activity"/>
    <property type="evidence" value="ECO:0007669"/>
    <property type="project" value="InterPro"/>
</dbReference>
<name>A0A8J8CBQ0_9ARCH</name>
<keyword evidence="4" id="KW-0680">Restriction system</keyword>
<reference evidence="6" key="1">
    <citation type="submission" date="2021-04" db="EMBL/GenBank/DDBJ databases">
        <title>Genomic insights into ecological role and evolution of a novel Thermoplasmata order Candidatus Sysuiplasmatales.</title>
        <authorList>
            <person name="Yuan Y."/>
        </authorList>
    </citation>
    <scope>NUCLEOTIDE SEQUENCE</scope>
    <source>
        <strain evidence="7">TUT19-bin139</strain>
        <strain evidence="6">YP2-bin.285</strain>
    </source>
</reference>
<evidence type="ECO:0000256" key="4">
    <source>
        <dbReference type="RuleBase" id="RU362026"/>
    </source>
</evidence>
<dbReference type="Gene3D" id="3.40.50.150">
    <property type="entry name" value="Vaccinia Virus protein VP39"/>
    <property type="match status" value="2"/>
</dbReference>
<dbReference type="InterPro" id="IPR029063">
    <property type="entry name" value="SAM-dependent_MTases_sf"/>
</dbReference>
<dbReference type="EMBL" id="JAGVSJ010000020">
    <property type="protein sequence ID" value="MBX8632309.1"/>
    <property type="molecule type" value="Genomic_DNA"/>
</dbReference>
<dbReference type="GO" id="GO:0009307">
    <property type="term" value="P:DNA restriction-modification system"/>
    <property type="evidence" value="ECO:0007669"/>
    <property type="project" value="UniProtKB-KW"/>
</dbReference>
<dbReference type="Pfam" id="PF01555">
    <property type="entry name" value="N6_N4_Mtase"/>
    <property type="match status" value="2"/>
</dbReference>
<gene>
    <name evidence="6" type="ORF">J9259_07335</name>
    <name evidence="7" type="ORF">KIY12_02260</name>
</gene>
<feature type="domain" description="DNA methylase N-4/N-6" evidence="5">
    <location>
        <begin position="47"/>
        <end position="122"/>
    </location>
</feature>
<evidence type="ECO:0000313" key="8">
    <source>
        <dbReference type="Proteomes" id="UP000716004"/>
    </source>
</evidence>
<dbReference type="GO" id="GO:0003677">
    <property type="term" value="F:DNA binding"/>
    <property type="evidence" value="ECO:0007669"/>
    <property type="project" value="InterPro"/>
</dbReference>
<sequence>MRKVEEAEYRAFIERNSYVRIGKNRIRLNTIPPETFSPPEFRPEEWTLWSFPERGEWATHHSAYRGNWSPYIPRNLIEKYTKHGDTVLDQMMGSGTTLVECRLTGRNGIGVDINRETVMLAMNKLDFSLPDDLQKTEGRVELFIGDARNLDMIEDSSIDLIATHPPYCGIIKYSSSGKKGDLSQLKLPEFMEAMKGVASEAFRVLRENRYCAVLIGDTRNRRHYVPISVGVLSVFLEEGFVLKEEIIKVQHRTRSSRERWKMRSYDFFKIGHEHLFIFRKPACGEDGEFKLSRKWW</sequence>
<dbReference type="Proteomes" id="UP000750197">
    <property type="component" value="Unassembled WGS sequence"/>
</dbReference>
<proteinExistence type="inferred from homology"/>
<dbReference type="InterPro" id="IPR001091">
    <property type="entry name" value="RM_Methyltransferase"/>
</dbReference>
<dbReference type="SUPFAM" id="SSF53335">
    <property type="entry name" value="S-adenosyl-L-methionine-dependent methyltransferases"/>
    <property type="match status" value="2"/>
</dbReference>
<dbReference type="EMBL" id="JAHEAC010000011">
    <property type="protein sequence ID" value="MBX8643541.1"/>
    <property type="molecule type" value="Genomic_DNA"/>
</dbReference>
<evidence type="ECO:0000256" key="3">
    <source>
        <dbReference type="ARBA" id="ARBA00022691"/>
    </source>
</evidence>
<dbReference type="Proteomes" id="UP000716004">
    <property type="component" value="Unassembled WGS sequence"/>
</dbReference>
<dbReference type="CDD" id="cd02440">
    <property type="entry name" value="AdoMet_MTases"/>
    <property type="match status" value="1"/>
</dbReference>
<dbReference type="GO" id="GO:0016423">
    <property type="term" value="F:tRNA (guanine) methyltransferase activity"/>
    <property type="evidence" value="ECO:0007669"/>
    <property type="project" value="TreeGrafter"/>
</dbReference>
<evidence type="ECO:0000256" key="2">
    <source>
        <dbReference type="ARBA" id="ARBA00022679"/>
    </source>
</evidence>
<comment type="catalytic activity">
    <reaction evidence="4">
        <text>a 2'-deoxycytidine in DNA + S-adenosyl-L-methionine = an N(4)-methyl-2'-deoxycytidine in DNA + S-adenosyl-L-homocysteine + H(+)</text>
        <dbReference type="Rhea" id="RHEA:16857"/>
        <dbReference type="Rhea" id="RHEA-COMP:11369"/>
        <dbReference type="Rhea" id="RHEA-COMP:13674"/>
        <dbReference type="ChEBI" id="CHEBI:15378"/>
        <dbReference type="ChEBI" id="CHEBI:57856"/>
        <dbReference type="ChEBI" id="CHEBI:59789"/>
        <dbReference type="ChEBI" id="CHEBI:85452"/>
        <dbReference type="ChEBI" id="CHEBI:137933"/>
        <dbReference type="EC" id="2.1.1.113"/>
    </reaction>
</comment>
<comment type="similarity">
    <text evidence="4">Belongs to the N(4)/N(6)-methyltransferase family.</text>
</comment>
<evidence type="ECO:0000313" key="7">
    <source>
        <dbReference type="EMBL" id="MBX8643541.1"/>
    </source>
</evidence>
<evidence type="ECO:0000313" key="6">
    <source>
        <dbReference type="EMBL" id="MBX8632309.1"/>
    </source>
</evidence>
<dbReference type="PANTHER" id="PTHR14911">
    <property type="entry name" value="THUMP DOMAIN-CONTAINING"/>
    <property type="match status" value="1"/>
</dbReference>